<dbReference type="PRINTS" id="PR00834">
    <property type="entry name" value="PROTEASES2C"/>
</dbReference>
<feature type="domain" description="PDZ" evidence="3">
    <location>
        <begin position="163"/>
        <end position="259"/>
    </location>
</feature>
<dbReference type="PANTHER" id="PTHR43343">
    <property type="entry name" value="PEPTIDASE S12"/>
    <property type="match status" value="1"/>
</dbReference>
<dbReference type="InterPro" id="IPR001478">
    <property type="entry name" value="PDZ"/>
</dbReference>
<evidence type="ECO:0000313" key="5">
    <source>
        <dbReference type="Proteomes" id="UP000250434"/>
    </source>
</evidence>
<dbReference type="Pfam" id="PF13365">
    <property type="entry name" value="Trypsin_2"/>
    <property type="match status" value="1"/>
</dbReference>
<accession>A0A344LJI9</accession>
<reference evidence="4 5" key="1">
    <citation type="submission" date="2016-04" db="EMBL/GenBank/DDBJ databases">
        <title>Complete genome sequence and analysis of deep-sea sediment isolate, Amycolatopsis sp. WP1.</title>
        <authorList>
            <person name="Wang H."/>
            <person name="Chen S."/>
            <person name="Wu Q."/>
        </authorList>
    </citation>
    <scope>NUCLEOTIDE SEQUENCE [LARGE SCALE GENOMIC DNA]</scope>
    <source>
        <strain evidence="4 5">WP1</strain>
    </source>
</reference>
<dbReference type="Gene3D" id="2.30.42.10">
    <property type="match status" value="1"/>
</dbReference>
<protein>
    <submittedName>
        <fullName evidence="4">Signal protein PDZ</fullName>
    </submittedName>
</protein>
<sequence>MGSGVVLREDVVMTNAHVVGETREVTVAYADGSRSPGTVLATDEVTDLAVVRSERGGLPVPEFRQELPQPGEVALAIGSPLGFENTVTAGIVSGLHRQLPGSAAQTRSLVDLVQTDAPISPGNSGGALLDAQGRVIGINEADLPPETGAVSLGFAIPSATALDIAEQLLADGTATHPYLGVSVRPLTPPIKEKLGLVADHGVVVGAVDDNSPAASAGVRAGDVITEFGGAQIRTVEDPLTALRKTKAGESVPLVVLRDGQRHEQAVTIESR</sequence>
<dbReference type="PROSITE" id="PS50106">
    <property type="entry name" value="PDZ"/>
    <property type="match status" value="1"/>
</dbReference>
<dbReference type="KEGG" id="aab:A4R43_01955"/>
<name>A0A344LJI9_9PSEU</name>
<organism evidence="4 5">
    <name type="scientific">Amycolatopsis albispora</name>
    <dbReference type="NCBI Taxonomy" id="1804986"/>
    <lineage>
        <taxon>Bacteria</taxon>
        <taxon>Bacillati</taxon>
        <taxon>Actinomycetota</taxon>
        <taxon>Actinomycetes</taxon>
        <taxon>Pseudonocardiales</taxon>
        <taxon>Pseudonocardiaceae</taxon>
        <taxon>Amycolatopsis</taxon>
    </lineage>
</organism>
<keyword evidence="5" id="KW-1185">Reference proteome</keyword>
<dbReference type="Proteomes" id="UP000250434">
    <property type="component" value="Chromosome"/>
</dbReference>
<keyword evidence="2" id="KW-0378">Hydrolase</keyword>
<evidence type="ECO:0000259" key="3">
    <source>
        <dbReference type="PROSITE" id="PS50106"/>
    </source>
</evidence>
<dbReference type="EMBL" id="CP015163">
    <property type="protein sequence ID" value="AXB48213.1"/>
    <property type="molecule type" value="Genomic_DNA"/>
</dbReference>
<dbReference type="InterPro" id="IPR036034">
    <property type="entry name" value="PDZ_sf"/>
</dbReference>
<dbReference type="GO" id="GO:0004252">
    <property type="term" value="F:serine-type endopeptidase activity"/>
    <property type="evidence" value="ECO:0007669"/>
    <property type="project" value="InterPro"/>
</dbReference>
<dbReference type="InterPro" id="IPR001940">
    <property type="entry name" value="Peptidase_S1C"/>
</dbReference>
<proteinExistence type="predicted"/>
<dbReference type="InterPro" id="IPR009003">
    <property type="entry name" value="Peptidase_S1_PA"/>
</dbReference>
<dbReference type="SMART" id="SM00228">
    <property type="entry name" value="PDZ"/>
    <property type="match status" value="1"/>
</dbReference>
<evidence type="ECO:0000256" key="1">
    <source>
        <dbReference type="ARBA" id="ARBA00022670"/>
    </source>
</evidence>
<dbReference type="SUPFAM" id="SSF50156">
    <property type="entry name" value="PDZ domain-like"/>
    <property type="match status" value="1"/>
</dbReference>
<keyword evidence="1" id="KW-0645">Protease</keyword>
<gene>
    <name evidence="4" type="ORF">A4R43_01955</name>
</gene>
<dbReference type="InterPro" id="IPR051201">
    <property type="entry name" value="Chloro_Bact_Ser_Proteases"/>
</dbReference>
<dbReference type="AlphaFoldDB" id="A0A344LJI9"/>
<dbReference type="Pfam" id="PF13180">
    <property type="entry name" value="PDZ_2"/>
    <property type="match status" value="1"/>
</dbReference>
<dbReference type="GO" id="GO:0006508">
    <property type="term" value="P:proteolysis"/>
    <property type="evidence" value="ECO:0007669"/>
    <property type="project" value="UniProtKB-KW"/>
</dbReference>
<dbReference type="PANTHER" id="PTHR43343:SF3">
    <property type="entry name" value="PROTEASE DO-LIKE 8, CHLOROPLASTIC"/>
    <property type="match status" value="1"/>
</dbReference>
<dbReference type="Gene3D" id="2.40.10.120">
    <property type="match status" value="1"/>
</dbReference>
<evidence type="ECO:0000313" key="4">
    <source>
        <dbReference type="EMBL" id="AXB48213.1"/>
    </source>
</evidence>
<evidence type="ECO:0000256" key="2">
    <source>
        <dbReference type="ARBA" id="ARBA00022801"/>
    </source>
</evidence>
<dbReference type="SUPFAM" id="SSF50494">
    <property type="entry name" value="Trypsin-like serine proteases"/>
    <property type="match status" value="1"/>
</dbReference>